<organism evidence="2 3">
    <name type="scientific">Acanthaster planci</name>
    <name type="common">Crown-of-thorns starfish</name>
    <dbReference type="NCBI Taxonomy" id="133434"/>
    <lineage>
        <taxon>Eukaryota</taxon>
        <taxon>Metazoa</taxon>
        <taxon>Echinodermata</taxon>
        <taxon>Eleutherozoa</taxon>
        <taxon>Asterozoa</taxon>
        <taxon>Asteroidea</taxon>
        <taxon>Valvatacea</taxon>
        <taxon>Valvatida</taxon>
        <taxon>Acanthasteridae</taxon>
        <taxon>Acanthaster</taxon>
    </lineage>
</organism>
<proteinExistence type="predicted"/>
<gene>
    <name evidence="3" type="primary">LOC110990495</name>
</gene>
<dbReference type="SUPFAM" id="SSF47040">
    <property type="entry name" value="Kix domain of CBP (creb binding protein)"/>
    <property type="match status" value="1"/>
</dbReference>
<dbReference type="Proteomes" id="UP000694845">
    <property type="component" value="Unplaced"/>
</dbReference>
<dbReference type="RefSeq" id="XP_022111221.1">
    <property type="nucleotide sequence ID" value="XM_022255529.1"/>
</dbReference>
<reference evidence="3" key="1">
    <citation type="submission" date="2025-08" db="UniProtKB">
        <authorList>
            <consortium name="RefSeq"/>
        </authorList>
    </citation>
    <scope>IDENTIFICATION</scope>
</reference>
<evidence type="ECO:0000313" key="3">
    <source>
        <dbReference type="RefSeq" id="XP_022111221.1"/>
    </source>
</evidence>
<keyword evidence="2" id="KW-1185">Reference proteome</keyword>
<dbReference type="Gene3D" id="1.10.246.20">
    <property type="entry name" value="Coactivator CBP, KIX domain"/>
    <property type="match status" value="1"/>
</dbReference>
<dbReference type="AlphaFoldDB" id="A0A8B8A5J1"/>
<evidence type="ECO:0000256" key="1">
    <source>
        <dbReference type="ARBA" id="ARBA00023242"/>
    </source>
</evidence>
<dbReference type="GO" id="GO:0006355">
    <property type="term" value="P:regulation of DNA-templated transcription"/>
    <property type="evidence" value="ECO:0007669"/>
    <property type="project" value="InterPro"/>
</dbReference>
<evidence type="ECO:0000313" key="2">
    <source>
        <dbReference type="Proteomes" id="UP000694845"/>
    </source>
</evidence>
<accession>A0A8B8A5J1</accession>
<sequence length="183" mass="21060">MLVWLSYICVACTLHVFQEEYYHLLAENIYKIQKELQEKPQKRMQEVLMLPLEASPLMQKRCCPSLSLPTNCPDQYVHWENVALSTKVYQIYAVHNYKYMVLKGYFGVSVAWLSNEKWTGRMGRQVGIVTLLSPSTSVNPAQVIMGIFQSLLNFVGFSLQWSCGVFPSTSKTEHYPHIFAVVI</sequence>
<dbReference type="KEGG" id="aplc:110990495"/>
<dbReference type="InterPro" id="IPR036529">
    <property type="entry name" value="KIX_dom_sf"/>
</dbReference>
<keyword evidence="1" id="KW-0539">Nucleus</keyword>
<protein>
    <submittedName>
        <fullName evidence="3">Uncharacterized protein LOC110990495 isoform X1</fullName>
    </submittedName>
</protein>
<name>A0A8B8A5J1_ACAPL</name>
<dbReference type="GeneID" id="110990495"/>
<dbReference type="GO" id="GO:0003712">
    <property type="term" value="F:transcription coregulator activity"/>
    <property type="evidence" value="ECO:0007669"/>
    <property type="project" value="InterPro"/>
</dbReference>